<evidence type="ECO:0000313" key="3">
    <source>
        <dbReference type="Proteomes" id="UP000815325"/>
    </source>
</evidence>
<sequence length="489" mass="54557">VILAIDQEQEIFTVTELRQWRFFGLNHQNVVVLPMPRFPGFAQDDDDVLRPVEGSPKVLHGAGYAVCLLQAPCSGYTLDETASRPIFLPGSVLDWLKEGNVKWLYTGMFYDAGRAQVFDNDFLAGALSASEREGANMTVQVIKGQEKQEVRNYDSVLLGRRAQDGRAVYTCDLCSSSMRTVRSYQVLQAQLEEGFHVSTHRYLYKVSALSRILRDHSSIPLDLILHGYYAYGTMRLNSITCAPEACCAAVACMVPPGPPMEHAVLGLPWLEQAAHRMAAQDKVDKFRQTAINLVDQDQLPFSLVTGLPHDMKRQHNSKPRRLVTTATLALKNGNPASSPGSLPTSGLSSPDKPRGQVVLLMMSLEHRGPVAKAAFSLARLGVRNIVDQLHVHVIKNITDSELLVDEMLKDLYDKELDFNSQLHKSWVEREPDHKTANLVLDSIAAFDASLIVVTRHAPNPHGLLLRVLPHYRVLLKRPPTPLPCWLPRR</sequence>
<organism evidence="2 3">
    <name type="scientific">Dunaliella salina</name>
    <name type="common">Green alga</name>
    <name type="synonym">Protococcus salinus</name>
    <dbReference type="NCBI Taxonomy" id="3046"/>
    <lineage>
        <taxon>Eukaryota</taxon>
        <taxon>Viridiplantae</taxon>
        <taxon>Chlorophyta</taxon>
        <taxon>core chlorophytes</taxon>
        <taxon>Chlorophyceae</taxon>
        <taxon>CS clade</taxon>
        <taxon>Chlamydomonadales</taxon>
        <taxon>Dunaliellaceae</taxon>
        <taxon>Dunaliella</taxon>
    </lineage>
</organism>
<dbReference type="EMBL" id="MU069534">
    <property type="protein sequence ID" value="KAF5839752.1"/>
    <property type="molecule type" value="Genomic_DNA"/>
</dbReference>
<feature type="compositionally biased region" description="Low complexity" evidence="1">
    <location>
        <begin position="337"/>
        <end position="350"/>
    </location>
</feature>
<comment type="caution">
    <text evidence="2">The sequence shown here is derived from an EMBL/GenBank/DDBJ whole genome shotgun (WGS) entry which is preliminary data.</text>
</comment>
<keyword evidence="3" id="KW-1185">Reference proteome</keyword>
<accession>A0ABQ7GYR6</accession>
<dbReference type="Proteomes" id="UP000815325">
    <property type="component" value="Unassembled WGS sequence"/>
</dbReference>
<reference evidence="2" key="1">
    <citation type="submission" date="2017-08" db="EMBL/GenBank/DDBJ databases">
        <authorList>
            <person name="Polle J.E."/>
            <person name="Barry K."/>
            <person name="Cushman J."/>
            <person name="Schmutz J."/>
            <person name="Tran D."/>
            <person name="Hathwaick L.T."/>
            <person name="Yim W.C."/>
            <person name="Jenkins J."/>
            <person name="Mckie-Krisberg Z.M."/>
            <person name="Prochnik S."/>
            <person name="Lindquist E."/>
            <person name="Dockter R.B."/>
            <person name="Adam C."/>
            <person name="Molina H."/>
            <person name="Bunkerborg J."/>
            <person name="Jin E."/>
            <person name="Buchheim M."/>
            <person name="Magnuson J."/>
        </authorList>
    </citation>
    <scope>NUCLEOTIDE SEQUENCE</scope>
    <source>
        <strain evidence="2">CCAP 19/18</strain>
    </source>
</reference>
<proteinExistence type="predicted"/>
<protein>
    <recommendedName>
        <fullName evidence="4">UspA domain-containing protein</fullName>
    </recommendedName>
</protein>
<evidence type="ECO:0000313" key="2">
    <source>
        <dbReference type="EMBL" id="KAF5839752.1"/>
    </source>
</evidence>
<evidence type="ECO:0008006" key="4">
    <source>
        <dbReference type="Google" id="ProtNLM"/>
    </source>
</evidence>
<feature type="region of interest" description="Disordered" evidence="1">
    <location>
        <begin position="332"/>
        <end position="351"/>
    </location>
</feature>
<name>A0ABQ7GYR6_DUNSA</name>
<evidence type="ECO:0000256" key="1">
    <source>
        <dbReference type="SAM" id="MobiDB-lite"/>
    </source>
</evidence>
<gene>
    <name evidence="2" type="ORF">DUNSADRAFT_18754</name>
</gene>
<feature type="non-terminal residue" evidence="2">
    <location>
        <position position="1"/>
    </location>
</feature>